<evidence type="ECO:0000259" key="2">
    <source>
        <dbReference type="Pfam" id="PF07510"/>
    </source>
</evidence>
<dbReference type="PANTHER" id="PTHR35149">
    <property type="entry name" value="SLL5132 PROTEIN"/>
    <property type="match status" value="1"/>
</dbReference>
<evidence type="ECO:0000259" key="1">
    <source>
        <dbReference type="Pfam" id="PF03235"/>
    </source>
</evidence>
<proteinExistence type="predicted"/>
<dbReference type="eggNOG" id="COG1479">
    <property type="taxonomic scope" value="Bacteria"/>
</dbReference>
<dbReference type="EMBL" id="AP008971">
    <property type="protein sequence ID" value="BAG07733.1"/>
    <property type="molecule type" value="Genomic_DNA"/>
</dbReference>
<protein>
    <recommendedName>
        <fullName evidence="5">DUF262 domain-containing protein</fullName>
    </recommendedName>
</protein>
<evidence type="ECO:0000313" key="4">
    <source>
        <dbReference type="Proteomes" id="UP000001319"/>
    </source>
</evidence>
<dbReference type="PANTHER" id="PTHR35149:SF2">
    <property type="entry name" value="DUF262 DOMAIN-CONTAINING PROTEIN"/>
    <property type="match status" value="1"/>
</dbReference>
<feature type="domain" description="GmrSD restriction endonucleases C-terminal" evidence="2">
    <location>
        <begin position="443"/>
        <end position="563"/>
    </location>
</feature>
<dbReference type="Proteomes" id="UP000001319">
    <property type="component" value="Chromosome"/>
</dbReference>
<dbReference type="HOGENOM" id="CLU_011736_5_0_9"/>
<dbReference type="KEGG" id="fma:FMG_0315"/>
<reference evidence="3 4" key="1">
    <citation type="journal article" date="2008" name="DNA Res.">
        <title>Complete genome sequence of Finegoldia magna, an anaerobic opportunistic pathogen.</title>
        <authorList>
            <person name="Goto T."/>
            <person name="Yamashita A."/>
            <person name="Hirakawa H."/>
            <person name="Matsutani M."/>
            <person name="Todo K."/>
            <person name="Ohshima K."/>
            <person name="Toh H."/>
            <person name="Miyamoto K."/>
            <person name="Kuhara S."/>
            <person name="Hattori M."/>
            <person name="Shimizu T."/>
            <person name="Akimoto S."/>
        </authorList>
    </citation>
    <scope>NUCLEOTIDE SEQUENCE [LARGE SCALE GENOMIC DNA]</scope>
    <source>
        <strain evidence="4">ATCC 29328 / DSM 20472 / WAL 2508</strain>
    </source>
</reference>
<sequence>MASEKTFCFITRNVIYGGYMSTSIEINKKSVKEFLDAGKKHRFVIPEYQRPYAWGEEEVQTLFDDLVEYTQERIDSPYFLGTIVSYTNDEKEQEIIDGQQRITTLCLLLRAIYTKIEKMDDTKERKNFISQIEPALWETDELSGEADKSKTLLESRVFESEYNGILHNLLRTGVADKNARDNYSKNYLLCQNLIDEYAKDEPLTFYHMINNILNKAIVLPIKADSQDTALTIFSTLNDRGLPLSDADIFKAKIYNNIKEPEARDIFIQKWQEVSAGAEYADESIQKLFYYYMFYLRAKGNDRKTTTPGLRKYYSSNNFLRLYDSELMDDLSAILNFWSVVNNKEEIEGENWSCNFEILKVLDILTSYPNEFWKYPVITYYLRYKDSDSFEDKFLLFLRKLFVNLCSRYIVTPTVNAVKQNILNLNSEIINSDEPKFEFKAVDQNIITEELKNPHRNVVRMLLKLLAYDEDSQDELLPEKWEIEHILPRKWQDSYFPNSSEEEVNEIIEHLGNKIPFEKRLNIVASNGYFEKKKALYKKSKIVMVQEFSQIHSNDWKLDQIRERDIRVSDRIMEIFDSWTLDINNENETKLTEEDMKAIERVKSRGLEGYFK</sequence>
<feature type="domain" description="GmrSD restriction endonucleases N-terminal" evidence="1">
    <location>
        <begin position="32"/>
        <end position="253"/>
    </location>
</feature>
<evidence type="ECO:0000313" key="3">
    <source>
        <dbReference type="EMBL" id="BAG07733.1"/>
    </source>
</evidence>
<dbReference type="InterPro" id="IPR004919">
    <property type="entry name" value="GmrSD_N"/>
</dbReference>
<keyword evidence="4" id="KW-1185">Reference proteome</keyword>
<organism evidence="3 4">
    <name type="scientific">Finegoldia magna (strain ATCC 29328 / DSM 20472 / WAL 2508)</name>
    <name type="common">Peptostreptococcus magnus</name>
    <dbReference type="NCBI Taxonomy" id="334413"/>
    <lineage>
        <taxon>Bacteria</taxon>
        <taxon>Bacillati</taxon>
        <taxon>Bacillota</taxon>
        <taxon>Tissierellia</taxon>
        <taxon>Tissierellales</taxon>
        <taxon>Peptoniphilaceae</taxon>
        <taxon>Finegoldia</taxon>
    </lineage>
</organism>
<dbReference type="Pfam" id="PF07510">
    <property type="entry name" value="GmrSD_C"/>
    <property type="match status" value="1"/>
</dbReference>
<name>B0S0S8_FINM2</name>
<evidence type="ECO:0008006" key="5">
    <source>
        <dbReference type="Google" id="ProtNLM"/>
    </source>
</evidence>
<dbReference type="Pfam" id="PF03235">
    <property type="entry name" value="GmrSD_N"/>
    <property type="match status" value="1"/>
</dbReference>
<accession>B0S0S8</accession>
<dbReference type="AlphaFoldDB" id="B0S0S8"/>
<gene>
    <name evidence="3" type="ordered locus">FMG_0315</name>
</gene>
<dbReference type="InterPro" id="IPR011089">
    <property type="entry name" value="GmrSD_C"/>
</dbReference>